<gene>
    <name evidence="2" type="primary">ORF223193</name>
</gene>
<evidence type="ECO:0000256" key="1">
    <source>
        <dbReference type="SAM" id="MobiDB-lite"/>
    </source>
</evidence>
<organism evidence="2">
    <name type="scientific">Arion vulgaris</name>
    <dbReference type="NCBI Taxonomy" id="1028688"/>
    <lineage>
        <taxon>Eukaryota</taxon>
        <taxon>Metazoa</taxon>
        <taxon>Spiralia</taxon>
        <taxon>Lophotrochozoa</taxon>
        <taxon>Mollusca</taxon>
        <taxon>Gastropoda</taxon>
        <taxon>Heterobranchia</taxon>
        <taxon>Euthyneura</taxon>
        <taxon>Panpulmonata</taxon>
        <taxon>Eupulmonata</taxon>
        <taxon>Stylommatophora</taxon>
        <taxon>Helicina</taxon>
        <taxon>Arionoidea</taxon>
        <taxon>Arionidae</taxon>
        <taxon>Arion</taxon>
    </lineage>
</organism>
<protein>
    <submittedName>
        <fullName evidence="2">Uncharacterized protein</fullName>
    </submittedName>
</protein>
<feature type="region of interest" description="Disordered" evidence="1">
    <location>
        <begin position="35"/>
        <end position="58"/>
    </location>
</feature>
<accession>A0A0B7C4T0</accession>
<sequence>EIGLALQELDFGRRVSPEEIERKNREKQQLEQRLIKENASRRAGSISGTGVSSGDRRSFSNIREYGDLPFDLNASLTEVQLR</sequence>
<feature type="non-terminal residue" evidence="2">
    <location>
        <position position="82"/>
    </location>
</feature>
<feature type="non-terminal residue" evidence="2">
    <location>
        <position position="1"/>
    </location>
</feature>
<dbReference type="EMBL" id="HACG01053362">
    <property type="protein sequence ID" value="CEL00233.1"/>
    <property type="molecule type" value="Transcribed_RNA"/>
</dbReference>
<proteinExistence type="predicted"/>
<name>A0A0B7C4T0_9EUPU</name>
<reference evidence="2" key="1">
    <citation type="submission" date="2014-12" db="EMBL/GenBank/DDBJ databases">
        <title>Insight into the proteome of Arion vulgaris.</title>
        <authorList>
            <person name="Aradska J."/>
            <person name="Bulat T."/>
            <person name="Smidak R."/>
            <person name="Sarate P."/>
            <person name="Gangsoo J."/>
            <person name="Sialana F."/>
            <person name="Bilban M."/>
            <person name="Lubec G."/>
        </authorList>
    </citation>
    <scope>NUCLEOTIDE SEQUENCE</scope>
    <source>
        <tissue evidence="2">Skin</tissue>
    </source>
</reference>
<dbReference type="AlphaFoldDB" id="A0A0B7C4T0"/>
<evidence type="ECO:0000313" key="2">
    <source>
        <dbReference type="EMBL" id="CEL00233.1"/>
    </source>
</evidence>